<evidence type="ECO:0000313" key="2">
    <source>
        <dbReference type="Proteomes" id="UP000593828"/>
    </source>
</evidence>
<sequence length="67" mass="7664">MVVSIATSPVTYIPMMTVPNFQIGEKVISELKEICPDNVYTLVSGSNDDKDEVNIQPYTDWDWKFLH</sequence>
<dbReference type="GeneID" id="65128758"/>
<keyword evidence="2" id="KW-1185">Reference proteome</keyword>
<dbReference type="Proteomes" id="UP000593828">
    <property type="component" value="Segment"/>
</dbReference>
<proteinExistence type="predicted"/>
<dbReference type="EMBL" id="MT774378">
    <property type="protein sequence ID" value="QOR58288.1"/>
    <property type="molecule type" value="Genomic_DNA"/>
</dbReference>
<reference evidence="1 2" key="1">
    <citation type="submission" date="2020-07" db="EMBL/GenBank/DDBJ databases">
        <title>Taxonomic proposal: Crassvirales, a new order of highly abundant and diverse bacterial viruses.</title>
        <authorList>
            <person name="Shkoporov A.N."/>
            <person name="Stockdale S.R."/>
            <person name="Guerin E."/>
            <person name="Ross R.P."/>
            <person name="Hill C."/>
        </authorList>
    </citation>
    <scope>NUCLEOTIDE SEQUENCE [LARGE SCALE GENOMIC DNA]</scope>
</reference>
<organism evidence="1 2">
    <name type="scientific">uncultured phage cr106_1</name>
    <dbReference type="NCBI Taxonomy" id="2772062"/>
    <lineage>
        <taxon>Viruses</taxon>
        <taxon>Duplodnaviria</taxon>
        <taxon>Heunggongvirae</taxon>
        <taxon>Uroviricota</taxon>
        <taxon>Caudoviricetes</taxon>
        <taxon>Crassvirales</taxon>
        <taxon>Steigviridae</taxon>
        <taxon>Asinivirinae</taxon>
        <taxon>Mahstovirus</taxon>
        <taxon>Mahstovirus faecalis</taxon>
    </lineage>
</organism>
<evidence type="ECO:0000313" key="1">
    <source>
        <dbReference type="EMBL" id="QOR58288.1"/>
    </source>
</evidence>
<name>A0A7M1RVD1_9CAUD</name>
<accession>A0A7M1RVD1</accession>
<dbReference type="KEGG" id="vg:65128758"/>
<dbReference type="RefSeq" id="YP_010110446.1">
    <property type="nucleotide sequence ID" value="NC_055871.1"/>
</dbReference>
<protein>
    <submittedName>
        <fullName evidence="1">Uncharacterized protein</fullName>
    </submittedName>
</protein>